<accession>A0A498JLD3</accession>
<dbReference type="Proteomes" id="UP000290289">
    <property type="component" value="Chromosome 6"/>
</dbReference>
<dbReference type="AlphaFoldDB" id="A0A498JLD3"/>
<proteinExistence type="predicted"/>
<reference evidence="1 2" key="1">
    <citation type="submission" date="2018-10" db="EMBL/GenBank/DDBJ databases">
        <title>A high-quality apple genome assembly.</title>
        <authorList>
            <person name="Hu J."/>
        </authorList>
    </citation>
    <scope>NUCLEOTIDE SEQUENCE [LARGE SCALE GENOMIC DNA]</scope>
    <source>
        <strain evidence="2">cv. HFTH1</strain>
        <tissue evidence="1">Young leaf</tissue>
    </source>
</reference>
<protein>
    <submittedName>
        <fullName evidence="1">Uncharacterized protein</fullName>
    </submittedName>
</protein>
<name>A0A498JLD3_MALDO</name>
<gene>
    <name evidence="1" type="ORF">DVH24_008366</name>
</gene>
<evidence type="ECO:0000313" key="2">
    <source>
        <dbReference type="Proteomes" id="UP000290289"/>
    </source>
</evidence>
<dbReference type="EMBL" id="RDQH01000332">
    <property type="protein sequence ID" value="RXH95866.1"/>
    <property type="molecule type" value="Genomic_DNA"/>
</dbReference>
<comment type="caution">
    <text evidence="1">The sequence shown here is derived from an EMBL/GenBank/DDBJ whole genome shotgun (WGS) entry which is preliminary data.</text>
</comment>
<organism evidence="1 2">
    <name type="scientific">Malus domestica</name>
    <name type="common">Apple</name>
    <name type="synonym">Pyrus malus</name>
    <dbReference type="NCBI Taxonomy" id="3750"/>
    <lineage>
        <taxon>Eukaryota</taxon>
        <taxon>Viridiplantae</taxon>
        <taxon>Streptophyta</taxon>
        <taxon>Embryophyta</taxon>
        <taxon>Tracheophyta</taxon>
        <taxon>Spermatophyta</taxon>
        <taxon>Magnoliopsida</taxon>
        <taxon>eudicotyledons</taxon>
        <taxon>Gunneridae</taxon>
        <taxon>Pentapetalae</taxon>
        <taxon>rosids</taxon>
        <taxon>fabids</taxon>
        <taxon>Rosales</taxon>
        <taxon>Rosaceae</taxon>
        <taxon>Amygdaloideae</taxon>
        <taxon>Maleae</taxon>
        <taxon>Malus</taxon>
    </lineage>
</organism>
<sequence length="133" mass="15332">MITPFLAILDYDIKFKLNSAYIMAHFDLCSRVTGDPVRKIIFTQSRLAARYFALGRKQQRSAQRAGYLALIDPTIQTLPVKHMITVARFPHLMAPFYALQAYIAFCVPTFKPCVFVENLTKLHYRKLPLDVFC</sequence>
<evidence type="ECO:0000313" key="1">
    <source>
        <dbReference type="EMBL" id="RXH95866.1"/>
    </source>
</evidence>
<keyword evidence="2" id="KW-1185">Reference proteome</keyword>